<dbReference type="Pfam" id="PF13537">
    <property type="entry name" value="GATase_7"/>
    <property type="match status" value="1"/>
</dbReference>
<feature type="binding site" evidence="7 10">
    <location>
        <position position="361"/>
    </location>
    <ligand>
        <name>Mg(2+)</name>
        <dbReference type="ChEBI" id="CHEBI:18420"/>
    </ligand>
</feature>
<evidence type="ECO:0000256" key="4">
    <source>
        <dbReference type="ARBA" id="ARBA00022679"/>
    </source>
</evidence>
<proteinExistence type="inferred from homology"/>
<dbReference type="InterPro" id="IPR005854">
    <property type="entry name" value="PurF"/>
</dbReference>
<evidence type="ECO:0000256" key="10">
    <source>
        <dbReference type="PIRSR" id="PIRSR000485-2"/>
    </source>
</evidence>
<dbReference type="SUPFAM" id="SSF56235">
    <property type="entry name" value="N-terminal nucleophile aminohydrolases (Ntn hydrolases)"/>
    <property type="match status" value="1"/>
</dbReference>
<dbReference type="HAMAP" id="MF_01931">
    <property type="entry name" value="PurF"/>
    <property type="match status" value="1"/>
</dbReference>
<dbReference type="CDD" id="cd06223">
    <property type="entry name" value="PRTases_typeI"/>
    <property type="match status" value="1"/>
</dbReference>
<keyword evidence="7 10" id="KW-0479">Metal-binding</keyword>
<feature type="binding site" evidence="7 11">
    <location>
        <position position="397"/>
    </location>
    <ligand>
        <name>[4Fe-4S] cluster</name>
        <dbReference type="ChEBI" id="CHEBI:49883"/>
    </ligand>
</feature>
<evidence type="ECO:0000256" key="3">
    <source>
        <dbReference type="ARBA" id="ARBA00022676"/>
    </source>
</evidence>
<gene>
    <name evidence="7" type="primary">purF</name>
    <name evidence="13" type="ORF">FDF74_00770</name>
</gene>
<dbReference type="PIRSF" id="PIRSF000485">
    <property type="entry name" value="Amd_phspho_trans"/>
    <property type="match status" value="1"/>
</dbReference>
<dbReference type="SUPFAM" id="SSF53271">
    <property type="entry name" value="PRTase-like"/>
    <property type="match status" value="1"/>
</dbReference>
<dbReference type="InterPro" id="IPR029057">
    <property type="entry name" value="PRTase-like"/>
</dbReference>
<dbReference type="InterPro" id="IPR017932">
    <property type="entry name" value="GATase_2_dom"/>
</dbReference>
<dbReference type="InterPro" id="IPR029055">
    <property type="entry name" value="Ntn_hydrolases_N"/>
</dbReference>
<dbReference type="GO" id="GO:0004044">
    <property type="term" value="F:amidophosphoribosyltransferase activity"/>
    <property type="evidence" value="ECO:0007669"/>
    <property type="project" value="UniProtKB-UniRule"/>
</dbReference>
<evidence type="ECO:0000259" key="12">
    <source>
        <dbReference type="PROSITE" id="PS51278"/>
    </source>
</evidence>
<dbReference type="AlphaFoldDB" id="A0A6M0R933"/>
<keyword evidence="5 7" id="KW-0658">Purine biosynthesis</keyword>
<evidence type="ECO:0000256" key="2">
    <source>
        <dbReference type="ARBA" id="ARBA00010138"/>
    </source>
</evidence>
<evidence type="ECO:0000313" key="13">
    <source>
        <dbReference type="EMBL" id="NEZ45738.1"/>
    </source>
</evidence>
<comment type="pathway">
    <text evidence="1 7 8">Purine metabolism; IMP biosynthesis via de novo pathway; N(1)-(5-phospho-D-ribosyl)glycinamide from 5-phospho-alpha-D-ribose 1-diphosphate: step 1/2.</text>
</comment>
<dbReference type="GO" id="GO:0051539">
    <property type="term" value="F:4 iron, 4 sulfur cluster binding"/>
    <property type="evidence" value="ECO:0007669"/>
    <property type="project" value="UniProtKB-KW"/>
</dbReference>
<dbReference type="EMBL" id="SXDP01000001">
    <property type="protein sequence ID" value="NEZ45738.1"/>
    <property type="molecule type" value="Genomic_DNA"/>
</dbReference>
<keyword evidence="3 7" id="KW-0328">Glycosyltransferase</keyword>
<reference evidence="13 14" key="1">
    <citation type="submission" date="2019-04" db="EMBL/GenBank/DDBJ databases">
        <title>Genome sequencing of Clostridium botulinum Groups I-IV and Clostridium butyricum.</title>
        <authorList>
            <person name="Brunt J."/>
            <person name="Van Vliet A.H.M."/>
            <person name="Stringer S.C."/>
            <person name="Carter A.T."/>
            <person name="Peck M.W."/>
        </authorList>
    </citation>
    <scope>NUCLEOTIDE SEQUENCE [LARGE SCALE GENOMIC DNA]</scope>
    <source>
        <strain evidence="13 14">IFR 18/094</strain>
    </source>
</reference>
<dbReference type="EC" id="2.4.2.14" evidence="7"/>
<comment type="function">
    <text evidence="7">Catalyzes the formation of phosphoribosylamine from phosphoribosylpyrophosphate (PRPP) and glutamine.</text>
</comment>
<feature type="binding site" evidence="7 11">
    <location>
        <position position="449"/>
    </location>
    <ligand>
        <name>[4Fe-4S] cluster</name>
        <dbReference type="ChEBI" id="CHEBI:49883"/>
    </ligand>
</feature>
<dbReference type="Gene3D" id="3.60.20.10">
    <property type="entry name" value="Glutamine Phosphoribosylpyrophosphate, subunit 1, domain 1"/>
    <property type="match status" value="1"/>
</dbReference>
<evidence type="ECO:0000313" key="14">
    <source>
        <dbReference type="Proteomes" id="UP000473885"/>
    </source>
</evidence>
<dbReference type="Gene3D" id="3.40.50.2020">
    <property type="match status" value="1"/>
</dbReference>
<keyword evidence="7 11" id="KW-0411">Iron-sulfur</keyword>
<accession>A0A6M0R933</accession>
<feature type="binding site" evidence="7 10">
    <location>
        <position position="298"/>
    </location>
    <ligand>
        <name>Mg(2+)</name>
        <dbReference type="ChEBI" id="CHEBI:18420"/>
    </ligand>
</feature>
<dbReference type="InterPro" id="IPR000836">
    <property type="entry name" value="PRTase_dom"/>
</dbReference>
<dbReference type="GO" id="GO:0006189">
    <property type="term" value="P:'de novo' IMP biosynthetic process"/>
    <property type="evidence" value="ECO:0007669"/>
    <property type="project" value="UniProtKB-UniRule"/>
</dbReference>
<comment type="similarity">
    <text evidence="2 7 8">In the C-terminal section; belongs to the purine/pyrimidine phosphoribosyltransferase family.</text>
</comment>
<keyword evidence="6 7" id="KW-0315">Glutamine amidotransferase</keyword>
<evidence type="ECO:0000256" key="7">
    <source>
        <dbReference type="HAMAP-Rule" id="MF_01931"/>
    </source>
</evidence>
<comment type="cofactor">
    <cofactor evidence="7 11">
        <name>[4Fe-4S] cluster</name>
        <dbReference type="ChEBI" id="CHEBI:49883"/>
    </cofactor>
    <text evidence="7 11">Binds 1 [4Fe-4S] cluster per subunit.</text>
</comment>
<dbReference type="PANTHER" id="PTHR11907">
    <property type="entry name" value="AMIDOPHOSPHORIBOSYLTRANSFERASE"/>
    <property type="match status" value="1"/>
</dbReference>
<dbReference type="NCBIfam" id="TIGR01134">
    <property type="entry name" value="purF"/>
    <property type="match status" value="1"/>
</dbReference>
<evidence type="ECO:0000256" key="8">
    <source>
        <dbReference type="PIRNR" id="PIRNR000485"/>
    </source>
</evidence>
<comment type="cofactor">
    <cofactor evidence="7 10">
        <name>Mg(2+)</name>
        <dbReference type="ChEBI" id="CHEBI:18420"/>
    </cofactor>
    <text evidence="7 10">Binds 1 Mg(2+) ion per subunit.</text>
</comment>
<evidence type="ECO:0000256" key="9">
    <source>
        <dbReference type="PIRSR" id="PIRSR000485-1"/>
    </source>
</evidence>
<dbReference type="PROSITE" id="PS51278">
    <property type="entry name" value="GATASE_TYPE_2"/>
    <property type="match status" value="1"/>
</dbReference>
<organism evidence="13 14">
    <name type="scientific">Clostridium niameyense</name>
    <dbReference type="NCBI Taxonomy" id="1622073"/>
    <lineage>
        <taxon>Bacteria</taxon>
        <taxon>Bacillati</taxon>
        <taxon>Bacillota</taxon>
        <taxon>Clostridia</taxon>
        <taxon>Eubacteriales</taxon>
        <taxon>Clostridiaceae</taxon>
        <taxon>Clostridium</taxon>
    </lineage>
</organism>
<keyword evidence="7 10" id="KW-0460">Magnesium</keyword>
<dbReference type="GO" id="GO:0009113">
    <property type="term" value="P:purine nucleobase biosynthetic process"/>
    <property type="evidence" value="ECO:0007669"/>
    <property type="project" value="UniProtKB-UniRule"/>
</dbReference>
<keyword evidence="14" id="KW-1185">Reference proteome</keyword>
<feature type="active site" description="Nucleophile" evidence="7 9">
    <location>
        <position position="14"/>
    </location>
</feature>
<feature type="binding site" evidence="7 11">
    <location>
        <position position="446"/>
    </location>
    <ligand>
        <name>[4Fe-4S] cluster</name>
        <dbReference type="ChEBI" id="CHEBI:49883"/>
    </ligand>
</feature>
<feature type="domain" description="Glutamine amidotransferase type-2" evidence="12">
    <location>
        <begin position="14"/>
        <end position="236"/>
    </location>
</feature>
<feature type="binding site" evidence="7 11">
    <location>
        <position position="251"/>
    </location>
    <ligand>
        <name>[4Fe-4S] cluster</name>
        <dbReference type="ChEBI" id="CHEBI:49883"/>
    </ligand>
</feature>
<comment type="catalytic activity">
    <reaction evidence="7 8">
        <text>5-phospho-beta-D-ribosylamine + L-glutamate + diphosphate = 5-phospho-alpha-D-ribose 1-diphosphate + L-glutamine + H2O</text>
        <dbReference type="Rhea" id="RHEA:14905"/>
        <dbReference type="ChEBI" id="CHEBI:15377"/>
        <dbReference type="ChEBI" id="CHEBI:29985"/>
        <dbReference type="ChEBI" id="CHEBI:33019"/>
        <dbReference type="ChEBI" id="CHEBI:58017"/>
        <dbReference type="ChEBI" id="CHEBI:58359"/>
        <dbReference type="ChEBI" id="CHEBI:58681"/>
        <dbReference type="EC" id="2.4.2.14"/>
    </reaction>
</comment>
<dbReference type="Proteomes" id="UP000473885">
    <property type="component" value="Unassembled WGS sequence"/>
</dbReference>
<comment type="caution">
    <text evidence="13">The sequence shown here is derived from an EMBL/GenBank/DDBJ whole genome shotgun (WGS) entry which is preliminary data.</text>
</comment>
<feature type="binding site" evidence="7 10">
    <location>
        <position position="360"/>
    </location>
    <ligand>
        <name>Mg(2+)</name>
        <dbReference type="ChEBI" id="CHEBI:18420"/>
    </ligand>
</feature>
<dbReference type="UniPathway" id="UPA00074">
    <property type="reaction ID" value="UER00124"/>
</dbReference>
<evidence type="ECO:0000256" key="1">
    <source>
        <dbReference type="ARBA" id="ARBA00005209"/>
    </source>
</evidence>
<keyword evidence="7" id="KW-0004">4Fe-4S</keyword>
<dbReference type="GO" id="GO:0000287">
    <property type="term" value="F:magnesium ion binding"/>
    <property type="evidence" value="ECO:0007669"/>
    <property type="project" value="UniProtKB-UniRule"/>
</dbReference>
<protein>
    <recommendedName>
        <fullName evidence="7">Amidophosphoribosyltransferase</fullName>
        <shortName evidence="7">ATase</shortName>
        <ecNumber evidence="7">2.4.2.14</ecNumber>
    </recommendedName>
    <alternativeName>
        <fullName evidence="7">Glutamine phosphoribosylpyrophosphate amidotransferase</fullName>
        <shortName evidence="7">GPATase</shortName>
    </alternativeName>
</protein>
<dbReference type="RefSeq" id="WP_163248150.1">
    <property type="nucleotide sequence ID" value="NZ_SXDP01000001.1"/>
</dbReference>
<name>A0A6M0R933_9CLOT</name>
<keyword evidence="4 7" id="KW-0808">Transferase</keyword>
<evidence type="ECO:0000256" key="6">
    <source>
        <dbReference type="ARBA" id="ARBA00022962"/>
    </source>
</evidence>
<keyword evidence="7 11" id="KW-0408">Iron</keyword>
<evidence type="ECO:0000256" key="5">
    <source>
        <dbReference type="ARBA" id="ARBA00022755"/>
    </source>
</evidence>
<sequence>MLLNQDKDRFQEECGVFGIHKCNYTNLPDIFHGALTSLQHRGEESVGVTCITEKGIITKKALGLVSNLFSKKDVLKIQYSSAIGHVRYSTCGEVSLRNAQPIQDISIKNNIALAHNGNLLNKSDIKEKLEKEGLKFATTTDSEVILKFLIKELNNKKSLEQGVVKAIKELKGAFSALVLTENKLIGFRDEKGIRPLVLGKVGESYVLSSETAAITSVGGHFIRDVRAGEIVIIDKCGLKSIETTKNKSNICALEYIYFSRPDSFIENINVCDFRMKCGQMLYKPYEKQGDIVIGVPDSGLLAALGYSKASNIPYEIGIIKNPYAGRNFIKSTKKKREKNINVKLNIIKPIVKNKKVIVIDDSIIRGTSSKRIVYELKRAGALEVHFKVASPKVDFNCNLGIDIKNTKELLSSNKSLEDMRKFIGADSLEFLSLDAMKKCLKDVNICTGCFDGIYADN</sequence>
<evidence type="ECO:0000256" key="11">
    <source>
        <dbReference type="PIRSR" id="PIRSR000485-3"/>
    </source>
</evidence>